<dbReference type="EMBL" id="JACHIW010000001">
    <property type="protein sequence ID" value="MBB5156362.1"/>
    <property type="molecule type" value="Genomic_DNA"/>
</dbReference>
<dbReference type="GO" id="GO:0005829">
    <property type="term" value="C:cytosol"/>
    <property type="evidence" value="ECO:0007669"/>
    <property type="project" value="TreeGrafter"/>
</dbReference>
<name>A0A840Q1H0_9PSEU</name>
<reference evidence="2 3" key="1">
    <citation type="submission" date="2020-08" db="EMBL/GenBank/DDBJ databases">
        <title>Sequencing the genomes of 1000 actinobacteria strains.</title>
        <authorList>
            <person name="Klenk H.-P."/>
        </authorList>
    </citation>
    <scope>NUCLEOTIDE SEQUENCE [LARGE SCALE GENOMIC DNA]</scope>
    <source>
        <strain evidence="2 3">DSM 45584</strain>
    </source>
</reference>
<sequence length="368" mass="38591">MTSWTRCSFGGTEGEALMPDNGEYRVYLGAYTGVESAADGIRLAIAGADGALRCTESVAETADPSFLAVAPDGATLFAVSELQAGRVIAFSVRADGTLGEINSQPSLGAAPCHLSVHPSGKYLLTANYGSGNLVVHPIDAGGVLREPCHVVQHSGSGPNPQRQEGPHAHQVLADPSGRYVVAVDLGTDSVYVYDFDLDGGHLMIKHEVPLRAGAGPRHLAFHPDAERAYVINELASSITEFGYDAATGALEPGRTLSTLPPDYGRPNLAAELVVTPDGRFVFGSNRGHDSIAVFRADSSDGEFRLIDIRPAVVAEPRHIALSPNGRVLFAAGQRSNNVQAFGIADNGELTPLREPVPTPSPVCILPAA</sequence>
<protein>
    <submittedName>
        <fullName evidence="2">6-phosphogluconolactonase (Cycloisomerase 2 family)</fullName>
    </submittedName>
</protein>
<comment type="caution">
    <text evidence="2">The sequence shown here is derived from an EMBL/GenBank/DDBJ whole genome shotgun (WGS) entry which is preliminary data.</text>
</comment>
<dbReference type="SUPFAM" id="SSF51004">
    <property type="entry name" value="C-terminal (heme d1) domain of cytochrome cd1-nitrite reductase"/>
    <property type="match status" value="1"/>
</dbReference>
<organism evidence="2 3">
    <name type="scientific">Saccharopolyspora phatthalungensis</name>
    <dbReference type="NCBI Taxonomy" id="664693"/>
    <lineage>
        <taxon>Bacteria</taxon>
        <taxon>Bacillati</taxon>
        <taxon>Actinomycetota</taxon>
        <taxon>Actinomycetes</taxon>
        <taxon>Pseudonocardiales</taxon>
        <taxon>Pseudonocardiaceae</taxon>
        <taxon>Saccharopolyspora</taxon>
    </lineage>
</organism>
<gene>
    <name evidence="2" type="ORF">BJ970_003896</name>
</gene>
<dbReference type="AlphaFoldDB" id="A0A840Q1H0"/>
<dbReference type="RefSeq" id="WP_246470916.1">
    <property type="nucleotide sequence ID" value="NZ_JACHIW010000001.1"/>
</dbReference>
<dbReference type="GO" id="GO:0017057">
    <property type="term" value="F:6-phosphogluconolactonase activity"/>
    <property type="evidence" value="ECO:0007669"/>
    <property type="project" value="TreeGrafter"/>
</dbReference>
<dbReference type="InterPro" id="IPR011048">
    <property type="entry name" value="Haem_d1_sf"/>
</dbReference>
<evidence type="ECO:0000256" key="1">
    <source>
        <dbReference type="ARBA" id="ARBA00005564"/>
    </source>
</evidence>
<evidence type="ECO:0000313" key="2">
    <source>
        <dbReference type="EMBL" id="MBB5156362.1"/>
    </source>
</evidence>
<dbReference type="InterPro" id="IPR019405">
    <property type="entry name" value="Lactonase_7-beta_prop"/>
</dbReference>
<keyword evidence="2" id="KW-0413">Isomerase</keyword>
<proteinExistence type="inferred from homology"/>
<comment type="similarity">
    <text evidence="1">Belongs to the cycloisomerase 2 family.</text>
</comment>
<dbReference type="Gene3D" id="2.130.10.10">
    <property type="entry name" value="YVTN repeat-like/Quinoprotein amine dehydrogenase"/>
    <property type="match status" value="1"/>
</dbReference>
<evidence type="ECO:0000313" key="3">
    <source>
        <dbReference type="Proteomes" id="UP000584374"/>
    </source>
</evidence>
<accession>A0A840Q1H0</accession>
<dbReference type="InterPro" id="IPR050282">
    <property type="entry name" value="Cycloisomerase_2"/>
</dbReference>
<dbReference type="Proteomes" id="UP000584374">
    <property type="component" value="Unassembled WGS sequence"/>
</dbReference>
<dbReference type="GO" id="GO:0016853">
    <property type="term" value="F:isomerase activity"/>
    <property type="evidence" value="ECO:0007669"/>
    <property type="project" value="UniProtKB-KW"/>
</dbReference>
<keyword evidence="3" id="KW-1185">Reference proteome</keyword>
<dbReference type="PANTHER" id="PTHR30344">
    <property type="entry name" value="6-PHOSPHOGLUCONOLACTONASE-RELATED"/>
    <property type="match status" value="1"/>
</dbReference>
<dbReference type="PANTHER" id="PTHR30344:SF1">
    <property type="entry name" value="6-PHOSPHOGLUCONOLACTONASE"/>
    <property type="match status" value="1"/>
</dbReference>
<dbReference type="Pfam" id="PF10282">
    <property type="entry name" value="Lactonase"/>
    <property type="match status" value="1"/>
</dbReference>
<dbReference type="InterPro" id="IPR015943">
    <property type="entry name" value="WD40/YVTN_repeat-like_dom_sf"/>
</dbReference>